<dbReference type="RefSeq" id="WP_114070607.1">
    <property type="nucleotide sequence ID" value="NZ_CP030852.1"/>
</dbReference>
<dbReference type="Proteomes" id="UP000251993">
    <property type="component" value="Plasmid unnamed2"/>
</dbReference>
<evidence type="ECO:0000313" key="1">
    <source>
        <dbReference type="EMBL" id="AXE21867.1"/>
    </source>
</evidence>
<protein>
    <submittedName>
        <fullName evidence="1">Uncharacterized protein</fullName>
    </submittedName>
</protein>
<sequence>MNPRGRPKLAADEKGSYTPILVGEDVLKTLQISSEKPEEQAELKAKLTIVKEHPEASEYYWKLVFTYSFFVYKNRRMTDAIFERSDTMTLENIKKMNLKQLAEIVNIEYHNFKNMYSGRGNAKNLLQYQSFLYENGVNFISLQYMDTLINKAYSYYQLLKSDKYTSEELKNLFF</sequence>
<keyword evidence="2" id="KW-1185">Reference proteome</keyword>
<dbReference type="OrthoDB" id="948302at2"/>
<keyword evidence="1" id="KW-0614">Plasmid</keyword>
<gene>
    <name evidence="1" type="ORF">DR864_28805</name>
</gene>
<reference evidence="1 2" key="1">
    <citation type="submission" date="2018-07" db="EMBL/GenBank/DDBJ databases">
        <title>Genome sequencing of Runella.</title>
        <authorList>
            <person name="Baek M.-G."/>
            <person name="Yi H."/>
        </authorList>
    </citation>
    <scope>NUCLEOTIDE SEQUENCE [LARGE SCALE GENOMIC DNA]</scope>
    <source>
        <strain evidence="1 2">HYN0085</strain>
        <plasmid evidence="1 2">unnamed2</plasmid>
    </source>
</reference>
<name>A0A344TT96_9BACT</name>
<evidence type="ECO:0000313" key="2">
    <source>
        <dbReference type="Proteomes" id="UP000251993"/>
    </source>
</evidence>
<accession>A0A344TT96</accession>
<dbReference type="AlphaFoldDB" id="A0A344TT96"/>
<dbReference type="EMBL" id="CP030852">
    <property type="protein sequence ID" value="AXE21867.1"/>
    <property type="molecule type" value="Genomic_DNA"/>
</dbReference>
<organism evidence="1 2">
    <name type="scientific">Runella rosea</name>
    <dbReference type="NCBI Taxonomy" id="2259595"/>
    <lineage>
        <taxon>Bacteria</taxon>
        <taxon>Pseudomonadati</taxon>
        <taxon>Bacteroidota</taxon>
        <taxon>Cytophagia</taxon>
        <taxon>Cytophagales</taxon>
        <taxon>Spirosomataceae</taxon>
        <taxon>Runella</taxon>
    </lineage>
</organism>
<proteinExistence type="predicted"/>
<dbReference type="KEGG" id="run:DR864_28805"/>
<geneLocation type="plasmid" evidence="1 2">
    <name>unnamed2</name>
</geneLocation>